<dbReference type="GO" id="GO:0006310">
    <property type="term" value="P:DNA recombination"/>
    <property type="evidence" value="ECO:0007669"/>
    <property type="project" value="UniProtKB-KW"/>
</dbReference>
<dbReference type="RefSeq" id="WP_368504390.1">
    <property type="nucleotide sequence ID" value="NZ_CP162551.1"/>
</dbReference>
<sequence>MSFFAKLNDLHKDAENQTDVLPSAIRAQYRKIDLLPPFIQQYLVSRISLGYSKQTIQRYIYDYHYFFQYVERVSEDRSFLASEVSLKDFLQIEKGAIEHYISYLALEMENEPRTINRKVSALQSLFDYLVKKGETSINPVIGVERPKVGKREPVFLTVSEAQLLLKAIRDTSHLSRRQLRYAIRLIERDYAVIYLLLSSGLRISELANLKMKDVDEVEKAIKVRGKGNKERRIPLSVETVDVINHYLNSLPIKYRPSEGEDFLFVGYDFQVQQYSKGVTISALQKMIQRQLKRTKEQYQFLRHKNITAHKLRHSFATALVSNGVDVLTVQSLLGHESVATTQVYAHVQDHARQEAIQRLSIS</sequence>
<organism evidence="7">
    <name type="scientific">Alkalihalophilus sp. As8PL</name>
    <dbReference type="NCBI Taxonomy" id="3237103"/>
    <lineage>
        <taxon>Bacteria</taxon>
        <taxon>Bacillati</taxon>
        <taxon>Bacillota</taxon>
        <taxon>Bacilli</taxon>
        <taxon>Bacillales</taxon>
        <taxon>Bacillaceae</taxon>
        <taxon>Alkalihalophilus</taxon>
    </lineage>
</organism>
<dbReference type="PROSITE" id="PS51900">
    <property type="entry name" value="CB"/>
    <property type="match status" value="1"/>
</dbReference>
<proteinExistence type="inferred from homology"/>
<evidence type="ECO:0000256" key="1">
    <source>
        <dbReference type="ARBA" id="ARBA00008857"/>
    </source>
</evidence>
<evidence type="ECO:0000256" key="3">
    <source>
        <dbReference type="ARBA" id="ARBA00023172"/>
    </source>
</evidence>
<accession>A0AB39BTD8</accession>
<dbReference type="InterPro" id="IPR002104">
    <property type="entry name" value="Integrase_catalytic"/>
</dbReference>
<dbReference type="GO" id="GO:0003677">
    <property type="term" value="F:DNA binding"/>
    <property type="evidence" value="ECO:0007669"/>
    <property type="project" value="UniProtKB-UniRule"/>
</dbReference>
<dbReference type="PROSITE" id="PS51898">
    <property type="entry name" value="TYR_RECOMBINASE"/>
    <property type="match status" value="1"/>
</dbReference>
<dbReference type="GO" id="GO:0015074">
    <property type="term" value="P:DNA integration"/>
    <property type="evidence" value="ECO:0007669"/>
    <property type="project" value="InterPro"/>
</dbReference>
<evidence type="ECO:0000259" key="6">
    <source>
        <dbReference type="PROSITE" id="PS51900"/>
    </source>
</evidence>
<protein>
    <submittedName>
        <fullName evidence="7">Tyrosine-type recombinase/integrase</fullName>
    </submittedName>
</protein>
<evidence type="ECO:0000256" key="2">
    <source>
        <dbReference type="ARBA" id="ARBA00023125"/>
    </source>
</evidence>
<name>A0AB39BTD8_9BACI</name>
<dbReference type="SUPFAM" id="SSF56349">
    <property type="entry name" value="DNA breaking-rejoining enzymes"/>
    <property type="match status" value="1"/>
</dbReference>
<evidence type="ECO:0000313" key="7">
    <source>
        <dbReference type="EMBL" id="XDI37009.1"/>
    </source>
</evidence>
<dbReference type="AlphaFoldDB" id="A0AB39BTD8"/>
<dbReference type="InterPro" id="IPR044068">
    <property type="entry name" value="CB"/>
</dbReference>
<dbReference type="Gene3D" id="1.10.443.10">
    <property type="entry name" value="Intergrase catalytic core"/>
    <property type="match status" value="1"/>
</dbReference>
<reference evidence="7" key="1">
    <citation type="submission" date="2024-07" db="EMBL/GenBank/DDBJ databases">
        <title>Identification and characteristics of an arsenic-resistant bacterial isolate, which belongs to a novel species.</title>
        <authorList>
            <person name="Juszczyk A."/>
            <person name="Kowalczyk A."/>
            <person name="Was K."/>
            <person name="Kosowicz W."/>
            <person name="Budzyn A."/>
            <person name="Latowski D."/>
        </authorList>
    </citation>
    <scope>NUCLEOTIDE SEQUENCE</scope>
    <source>
        <strain evidence="7">As8PL</strain>
    </source>
</reference>
<dbReference type="Pfam" id="PF00589">
    <property type="entry name" value="Phage_integrase"/>
    <property type="match status" value="1"/>
</dbReference>
<dbReference type="Gene3D" id="1.10.150.130">
    <property type="match status" value="1"/>
</dbReference>
<keyword evidence="3" id="KW-0233">DNA recombination</keyword>
<dbReference type="InterPro" id="IPR011010">
    <property type="entry name" value="DNA_brk_join_enz"/>
</dbReference>
<dbReference type="EMBL" id="CP162551">
    <property type="protein sequence ID" value="XDI37009.1"/>
    <property type="molecule type" value="Genomic_DNA"/>
</dbReference>
<feature type="domain" description="Tyr recombinase" evidence="5">
    <location>
        <begin position="151"/>
        <end position="358"/>
    </location>
</feature>
<gene>
    <name evidence="7" type="ORF">AB3N04_01490</name>
</gene>
<keyword evidence="2 4" id="KW-0238">DNA-binding</keyword>
<evidence type="ECO:0000256" key="4">
    <source>
        <dbReference type="PROSITE-ProRule" id="PRU01248"/>
    </source>
</evidence>
<dbReference type="PANTHER" id="PTHR30349:SF41">
    <property type="entry name" value="INTEGRASE_RECOMBINASE PROTEIN MJ0367-RELATED"/>
    <property type="match status" value="1"/>
</dbReference>
<dbReference type="InterPro" id="IPR050090">
    <property type="entry name" value="Tyrosine_recombinase_XerCD"/>
</dbReference>
<dbReference type="InterPro" id="IPR010998">
    <property type="entry name" value="Integrase_recombinase_N"/>
</dbReference>
<feature type="domain" description="Core-binding (CB)" evidence="6">
    <location>
        <begin position="33"/>
        <end position="130"/>
    </location>
</feature>
<comment type="similarity">
    <text evidence="1">Belongs to the 'phage' integrase family.</text>
</comment>
<evidence type="ECO:0000259" key="5">
    <source>
        <dbReference type="PROSITE" id="PS51898"/>
    </source>
</evidence>
<dbReference type="InterPro" id="IPR013762">
    <property type="entry name" value="Integrase-like_cat_sf"/>
</dbReference>
<dbReference type="PANTHER" id="PTHR30349">
    <property type="entry name" value="PHAGE INTEGRASE-RELATED"/>
    <property type="match status" value="1"/>
</dbReference>